<dbReference type="Gene3D" id="3.30.70.270">
    <property type="match status" value="1"/>
</dbReference>
<dbReference type="SMART" id="SM00091">
    <property type="entry name" value="PAS"/>
    <property type="match status" value="2"/>
</dbReference>
<dbReference type="SMART" id="SM00267">
    <property type="entry name" value="GGDEF"/>
    <property type="match status" value="1"/>
</dbReference>
<dbReference type="Pfam" id="PF00990">
    <property type="entry name" value="GGDEF"/>
    <property type="match status" value="1"/>
</dbReference>
<dbReference type="EnsemblBacteria" id="BAC08178">
    <property type="protein sequence ID" value="BAC08178"/>
    <property type="gene ID" value="BAC08178"/>
</dbReference>
<dbReference type="SUPFAM" id="SSF55785">
    <property type="entry name" value="PYP-like sensor domain (PAS domain)"/>
    <property type="match status" value="1"/>
</dbReference>
<dbReference type="InterPro" id="IPR001633">
    <property type="entry name" value="EAL_dom"/>
</dbReference>
<accession>Q8DL70</accession>
<dbReference type="AlphaFoldDB" id="Q8DL70"/>
<dbReference type="PANTHER" id="PTHR44757:SF2">
    <property type="entry name" value="BIOFILM ARCHITECTURE MAINTENANCE PROTEIN MBAA"/>
    <property type="match status" value="1"/>
</dbReference>
<dbReference type="InterPro" id="IPR035965">
    <property type="entry name" value="PAS-like_dom_sf"/>
</dbReference>
<dbReference type="FunFam" id="3.20.20.450:FF:000001">
    <property type="entry name" value="Cyclic di-GMP phosphodiesterase yahA"/>
    <property type="match status" value="1"/>
</dbReference>
<dbReference type="CDD" id="cd01948">
    <property type="entry name" value="EAL"/>
    <property type="match status" value="1"/>
</dbReference>
<dbReference type="InterPro" id="IPR000160">
    <property type="entry name" value="GGDEF_dom"/>
</dbReference>
<name>Q8DL70_THEVB</name>
<dbReference type="CDD" id="cd01949">
    <property type="entry name" value="GGDEF"/>
    <property type="match status" value="1"/>
</dbReference>
<dbReference type="Pfam" id="PF08447">
    <property type="entry name" value="PAS_3"/>
    <property type="match status" value="1"/>
</dbReference>
<feature type="domain" description="GGDEF" evidence="4">
    <location>
        <begin position="426"/>
        <end position="559"/>
    </location>
</feature>
<dbReference type="InterPro" id="IPR043128">
    <property type="entry name" value="Rev_trsase/Diguanyl_cyclase"/>
</dbReference>
<dbReference type="InterPro" id="IPR008984">
    <property type="entry name" value="SMAD_FHA_dom_sf"/>
</dbReference>
<reference evidence="5 6" key="1">
    <citation type="journal article" date="2002" name="DNA Res.">
        <title>Complete genome structure of the thermophilic cyanobacterium Thermosynechococcus elongatus BP-1.</title>
        <authorList>
            <person name="Nakamura Y."/>
            <person name="Kaneko T."/>
            <person name="Sato S."/>
            <person name="Ikeuchi M."/>
            <person name="Katoh H."/>
            <person name="Sasamoto S."/>
            <person name="Watanabe A."/>
            <person name="Iriguchi M."/>
            <person name="Kawashima K."/>
            <person name="Kimura T."/>
            <person name="Kishida Y."/>
            <person name="Kiyokawa C."/>
            <person name="Kohara M."/>
            <person name="Matsumoto M."/>
            <person name="Matsuno A."/>
            <person name="Nakazaki N."/>
            <person name="Shimpo S."/>
            <person name="Sugimoto M."/>
            <person name="Takeuchi C."/>
            <person name="Yamada M."/>
            <person name="Tabata S."/>
        </authorList>
    </citation>
    <scope>NUCLEOTIDE SEQUENCE [LARGE SCALE GENOMIC DNA]</scope>
    <source>
        <strain evidence="6">IAM M-273 / NIES-2133 / BP-1</strain>
    </source>
</reference>
<dbReference type="CDD" id="cd00130">
    <property type="entry name" value="PAS"/>
    <property type="match status" value="1"/>
</dbReference>
<dbReference type="FunFam" id="3.30.70.270:FF:000001">
    <property type="entry name" value="Diguanylate cyclase domain protein"/>
    <property type="match status" value="1"/>
</dbReference>
<dbReference type="PROSITE" id="PS50006">
    <property type="entry name" value="FHA_DOMAIN"/>
    <property type="match status" value="1"/>
</dbReference>
<dbReference type="NCBIfam" id="TIGR00254">
    <property type="entry name" value="GGDEF"/>
    <property type="match status" value="1"/>
</dbReference>
<dbReference type="InterPro" id="IPR029787">
    <property type="entry name" value="Nucleotide_cyclase"/>
</dbReference>
<sequence>MKSDLPKRWRHLLVIQDREGRHTIHLEASTYTIGRHPSNRIVLKSPMISRQHAVLLRMLDPGSGNFFFRLIDGDLQGRRSINGLTVNGKPCQSHILQHGDVIVFGGDVRARYHAIADISDSGLDRYTRALERCSLPDQAVASWGTAFSSSEMSEATEIQLLRLSSFPELSPYPIIELAANGQLTYLNPAAIQEFPDLGELDGQHPLLSRLKSWFLQEKRFAVEEINVGDRTYEVTIHLLQESQLIRCYLTDITERKRSELALRISEERYALAAEAANDGLWDWHIGNRSVYYSPRWELLIGEPPGSLQPTIEEWWRRVHPDDLEQLRQNIKEHLFGSRPCFDCEFRIRHRDGSYRWMRSRGKALRNQKGQPYRMGGSMTDVTEYHLIQEKILHDALHDAMTGLANRVLLIDRLTQAIARRQRRPNSLFAVLFLDVDRFKVINDSLGHLAGDQLLIGIGQRLRACTRPEDTIARLGGDEFAILLEDLSDPAQAMKVAERILMVLGRPFLLEGHEIFTTASIGIAFPWEDSQTAEDLLRDADTAMYRAKSLGKARYEVFSMTMRAQTIALMQMETELRRAAEREEFLVYYQPIVDLATLKMVGFETLLRWQHPERGIISPGEFMAVAEETGLILPISWWVMAEACRQMQRWAVIFPRSRKLRIGVNLSGRHFQQADLLPNLRSILAETGFPAQRLCLEVTEGILIDNKEVAIATLEEIRAMGIGVSMDDFGTGYSSLSYLHRFPIDTLKIDRTFISALNSEESSATIVHAILMLAHSLRLQVVAEGIETREQYRALQALGCNYGQGYFFARPLSARQVEKLLARQSLPPLVRPSTEEDNTHGLHKDF</sequence>
<evidence type="ECO:0000259" key="1">
    <source>
        <dbReference type="PROSITE" id="PS50006"/>
    </source>
</evidence>
<feature type="domain" description="EAL" evidence="3">
    <location>
        <begin position="568"/>
        <end position="824"/>
    </location>
</feature>
<evidence type="ECO:0000259" key="2">
    <source>
        <dbReference type="PROSITE" id="PS50113"/>
    </source>
</evidence>
<dbReference type="InterPro" id="IPR035919">
    <property type="entry name" value="EAL_sf"/>
</dbReference>
<dbReference type="eggNOG" id="COG1716">
    <property type="taxonomic scope" value="Bacteria"/>
</dbReference>
<dbReference type="SUPFAM" id="SSF55073">
    <property type="entry name" value="Nucleotide cyclase"/>
    <property type="match status" value="1"/>
</dbReference>
<dbReference type="PROSITE" id="PS50113">
    <property type="entry name" value="PAC"/>
    <property type="match status" value="1"/>
</dbReference>
<proteinExistence type="predicted"/>
<dbReference type="InterPro" id="IPR000700">
    <property type="entry name" value="PAS-assoc_C"/>
</dbReference>
<dbReference type="InterPro" id="IPR013655">
    <property type="entry name" value="PAS_fold_3"/>
</dbReference>
<dbReference type="EMBL" id="BA000039">
    <property type="protein sequence ID" value="BAC08178.1"/>
    <property type="molecule type" value="Genomic_DNA"/>
</dbReference>
<dbReference type="InterPro" id="IPR000014">
    <property type="entry name" value="PAS"/>
</dbReference>
<protein>
    <submittedName>
        <fullName evidence="5">Tll0627 protein</fullName>
    </submittedName>
</protein>
<evidence type="ECO:0000313" key="5">
    <source>
        <dbReference type="EMBL" id="BAC08178.1"/>
    </source>
</evidence>
<dbReference type="PROSITE" id="PS50883">
    <property type="entry name" value="EAL"/>
    <property type="match status" value="1"/>
</dbReference>
<dbReference type="SMART" id="SM00240">
    <property type="entry name" value="FHA"/>
    <property type="match status" value="1"/>
</dbReference>
<dbReference type="PROSITE" id="PS50887">
    <property type="entry name" value="GGDEF"/>
    <property type="match status" value="1"/>
</dbReference>
<keyword evidence="6" id="KW-1185">Reference proteome</keyword>
<feature type="domain" description="PAC" evidence="2">
    <location>
        <begin position="341"/>
        <end position="393"/>
    </location>
</feature>
<dbReference type="Gene3D" id="3.30.450.20">
    <property type="entry name" value="PAS domain"/>
    <property type="match status" value="1"/>
</dbReference>
<dbReference type="SUPFAM" id="SSF141868">
    <property type="entry name" value="EAL domain-like"/>
    <property type="match status" value="1"/>
</dbReference>
<feature type="domain" description="FHA" evidence="1">
    <location>
        <begin position="31"/>
        <end position="91"/>
    </location>
</feature>
<dbReference type="STRING" id="197221.gene:10747216"/>
<dbReference type="SMART" id="SM00052">
    <property type="entry name" value="EAL"/>
    <property type="match status" value="1"/>
</dbReference>
<dbReference type="NCBIfam" id="TIGR00229">
    <property type="entry name" value="sensory_box"/>
    <property type="match status" value="1"/>
</dbReference>
<dbReference type="PANTHER" id="PTHR44757">
    <property type="entry name" value="DIGUANYLATE CYCLASE DGCP"/>
    <property type="match status" value="1"/>
</dbReference>
<dbReference type="Pfam" id="PF00563">
    <property type="entry name" value="EAL"/>
    <property type="match status" value="1"/>
</dbReference>
<dbReference type="Gene3D" id="2.60.200.20">
    <property type="match status" value="1"/>
</dbReference>
<dbReference type="SMART" id="SM00086">
    <property type="entry name" value="PAC"/>
    <property type="match status" value="1"/>
</dbReference>
<evidence type="ECO:0000313" key="6">
    <source>
        <dbReference type="Proteomes" id="UP000000440"/>
    </source>
</evidence>
<dbReference type="eggNOG" id="COG2202">
    <property type="taxonomic scope" value="Bacteria"/>
</dbReference>
<dbReference type="KEGG" id="tel:tll0627"/>
<organism evidence="5 6">
    <name type="scientific">Thermosynechococcus vestitus (strain NIES-2133 / IAM M-273 / BP-1)</name>
    <dbReference type="NCBI Taxonomy" id="197221"/>
    <lineage>
        <taxon>Bacteria</taxon>
        <taxon>Bacillati</taxon>
        <taxon>Cyanobacteriota</taxon>
        <taxon>Cyanophyceae</taxon>
        <taxon>Acaryochloridales</taxon>
        <taxon>Thermosynechococcaceae</taxon>
        <taxon>Thermosynechococcus</taxon>
    </lineage>
</organism>
<dbReference type="SUPFAM" id="SSF49879">
    <property type="entry name" value="SMAD/FHA domain"/>
    <property type="match status" value="1"/>
</dbReference>
<dbReference type="InterPro" id="IPR052155">
    <property type="entry name" value="Biofilm_reg_signaling"/>
</dbReference>
<dbReference type="InterPro" id="IPR001610">
    <property type="entry name" value="PAC"/>
</dbReference>
<gene>
    <name evidence="5" type="ordered locus">tll0627</name>
</gene>
<evidence type="ECO:0000259" key="4">
    <source>
        <dbReference type="PROSITE" id="PS50887"/>
    </source>
</evidence>
<dbReference type="eggNOG" id="COG5001">
    <property type="taxonomic scope" value="Bacteria"/>
</dbReference>
<dbReference type="Proteomes" id="UP000000440">
    <property type="component" value="Chromosome"/>
</dbReference>
<dbReference type="Gene3D" id="3.20.20.450">
    <property type="entry name" value="EAL domain"/>
    <property type="match status" value="1"/>
</dbReference>
<dbReference type="InterPro" id="IPR000253">
    <property type="entry name" value="FHA_dom"/>
</dbReference>
<evidence type="ECO:0000259" key="3">
    <source>
        <dbReference type="PROSITE" id="PS50883"/>
    </source>
</evidence>
<dbReference type="Pfam" id="PF00498">
    <property type="entry name" value="FHA"/>
    <property type="match status" value="1"/>
</dbReference>